<keyword evidence="3" id="KW-1185">Reference proteome</keyword>
<evidence type="ECO:0000313" key="3">
    <source>
        <dbReference type="Proteomes" id="UP000774617"/>
    </source>
</evidence>
<proteinExistence type="predicted"/>
<evidence type="ECO:0000256" key="1">
    <source>
        <dbReference type="SAM" id="SignalP"/>
    </source>
</evidence>
<evidence type="ECO:0000313" key="2">
    <source>
        <dbReference type="EMBL" id="KAH7064742.1"/>
    </source>
</evidence>
<accession>A0ABQ8GU13</accession>
<keyword evidence="1" id="KW-0732">Signal</keyword>
<feature type="chain" id="PRO_5045671379" evidence="1">
    <location>
        <begin position="27"/>
        <end position="154"/>
    </location>
</feature>
<dbReference type="Proteomes" id="UP000774617">
    <property type="component" value="Unassembled WGS sequence"/>
</dbReference>
<reference evidence="2 3" key="1">
    <citation type="journal article" date="2021" name="Nat. Commun.">
        <title>Genetic determinants of endophytism in the Arabidopsis root mycobiome.</title>
        <authorList>
            <person name="Mesny F."/>
            <person name="Miyauchi S."/>
            <person name="Thiergart T."/>
            <person name="Pickel B."/>
            <person name="Atanasova L."/>
            <person name="Karlsson M."/>
            <person name="Huettel B."/>
            <person name="Barry K.W."/>
            <person name="Haridas S."/>
            <person name="Chen C."/>
            <person name="Bauer D."/>
            <person name="Andreopoulos W."/>
            <person name="Pangilinan J."/>
            <person name="LaButti K."/>
            <person name="Riley R."/>
            <person name="Lipzen A."/>
            <person name="Clum A."/>
            <person name="Drula E."/>
            <person name="Henrissat B."/>
            <person name="Kohler A."/>
            <person name="Grigoriev I.V."/>
            <person name="Martin F.M."/>
            <person name="Hacquard S."/>
        </authorList>
    </citation>
    <scope>NUCLEOTIDE SEQUENCE [LARGE SCALE GENOMIC DNA]</scope>
    <source>
        <strain evidence="2 3">MPI-SDFR-AT-0080</strain>
    </source>
</reference>
<gene>
    <name evidence="2" type="ORF">B0J12DRAFT_10092</name>
</gene>
<organism evidence="2 3">
    <name type="scientific">Macrophomina phaseolina</name>
    <dbReference type="NCBI Taxonomy" id="35725"/>
    <lineage>
        <taxon>Eukaryota</taxon>
        <taxon>Fungi</taxon>
        <taxon>Dikarya</taxon>
        <taxon>Ascomycota</taxon>
        <taxon>Pezizomycotina</taxon>
        <taxon>Dothideomycetes</taxon>
        <taxon>Dothideomycetes incertae sedis</taxon>
        <taxon>Botryosphaeriales</taxon>
        <taxon>Botryosphaeriaceae</taxon>
        <taxon>Macrophomina</taxon>
    </lineage>
</organism>
<protein>
    <submittedName>
        <fullName evidence="2">Uncharacterized protein</fullName>
    </submittedName>
</protein>
<comment type="caution">
    <text evidence="2">The sequence shown here is derived from an EMBL/GenBank/DDBJ whole genome shotgun (WGS) entry which is preliminary data.</text>
</comment>
<dbReference type="EMBL" id="JAGTJR010000001">
    <property type="protein sequence ID" value="KAH7064742.1"/>
    <property type="molecule type" value="Genomic_DNA"/>
</dbReference>
<feature type="signal peptide" evidence="1">
    <location>
        <begin position="1"/>
        <end position="26"/>
    </location>
</feature>
<name>A0ABQ8GU13_9PEZI</name>
<sequence>MQRVTFCFSMYLNFLALLLFVQRGGNWHLKATLDKNTEVLIDTREERGALSCDWFVTYSLFSVFSLVTKEIVNKLCGVAGSKNDGVDENGEIPCVWRNGEDPACVGGKRTRSKERTIVDHPPNAFCMRVILSFLPCFPTPLSLSLNILLVSFCY</sequence>